<keyword evidence="8" id="KW-1185">Reference proteome</keyword>
<evidence type="ECO:0000256" key="1">
    <source>
        <dbReference type="ARBA" id="ARBA00004141"/>
    </source>
</evidence>
<dbReference type="InterPro" id="IPR036259">
    <property type="entry name" value="MFS_trans_sf"/>
</dbReference>
<evidence type="ECO:0000256" key="5">
    <source>
        <dbReference type="ARBA" id="ARBA00023136"/>
    </source>
</evidence>
<dbReference type="SUPFAM" id="SSF103473">
    <property type="entry name" value="MFS general substrate transporter"/>
    <property type="match status" value="1"/>
</dbReference>
<evidence type="ECO:0000256" key="2">
    <source>
        <dbReference type="ARBA" id="ARBA00022448"/>
    </source>
</evidence>
<feature type="region of interest" description="Disordered" evidence="6">
    <location>
        <begin position="1"/>
        <end position="37"/>
    </location>
</feature>
<name>A0ABR2ZNV1_9AGAR</name>
<organism evidence="7 8">
    <name type="scientific">Marasmius tenuissimus</name>
    <dbReference type="NCBI Taxonomy" id="585030"/>
    <lineage>
        <taxon>Eukaryota</taxon>
        <taxon>Fungi</taxon>
        <taxon>Dikarya</taxon>
        <taxon>Basidiomycota</taxon>
        <taxon>Agaricomycotina</taxon>
        <taxon>Agaricomycetes</taxon>
        <taxon>Agaricomycetidae</taxon>
        <taxon>Agaricales</taxon>
        <taxon>Marasmiineae</taxon>
        <taxon>Marasmiaceae</taxon>
        <taxon>Marasmius</taxon>
    </lineage>
</organism>
<sequence length="99" mass="11136">MSPKPASIEEKEQDAKLETRDSVSTSSVSPPPKLTEEQEAKLWRKIDRRLMPILCLMYLMSFLDRGNIGNARLQGLVTELGLVGNQYNIALVRDIAVIH</sequence>
<evidence type="ECO:0000256" key="3">
    <source>
        <dbReference type="ARBA" id="ARBA00022692"/>
    </source>
</evidence>
<accession>A0ABR2ZNV1</accession>
<dbReference type="Proteomes" id="UP001437256">
    <property type="component" value="Unassembled WGS sequence"/>
</dbReference>
<protein>
    <submittedName>
        <fullName evidence="7">Uncharacterized protein</fullName>
    </submittedName>
</protein>
<keyword evidence="5" id="KW-0472">Membrane</keyword>
<evidence type="ECO:0000313" key="7">
    <source>
        <dbReference type="EMBL" id="KAL0063236.1"/>
    </source>
</evidence>
<comment type="subcellular location">
    <subcellularLocation>
        <location evidence="1">Membrane</location>
        <topology evidence="1">Multi-pass membrane protein</topology>
    </subcellularLocation>
</comment>
<evidence type="ECO:0000313" key="8">
    <source>
        <dbReference type="Proteomes" id="UP001437256"/>
    </source>
</evidence>
<keyword evidence="2" id="KW-0813">Transport</keyword>
<reference evidence="7 8" key="1">
    <citation type="submission" date="2024-05" db="EMBL/GenBank/DDBJ databases">
        <title>A draft genome resource for the thread blight pathogen Marasmius tenuissimus strain MS-2.</title>
        <authorList>
            <person name="Yulfo-Soto G.E."/>
            <person name="Baruah I.K."/>
            <person name="Amoako-Attah I."/>
            <person name="Bukari Y."/>
            <person name="Meinhardt L.W."/>
            <person name="Bailey B.A."/>
            <person name="Cohen S.P."/>
        </authorList>
    </citation>
    <scope>NUCLEOTIDE SEQUENCE [LARGE SCALE GENOMIC DNA]</scope>
    <source>
        <strain evidence="7 8">MS-2</strain>
    </source>
</reference>
<feature type="compositionally biased region" description="Basic and acidic residues" evidence="6">
    <location>
        <begin position="7"/>
        <end position="21"/>
    </location>
</feature>
<evidence type="ECO:0000256" key="4">
    <source>
        <dbReference type="ARBA" id="ARBA00022989"/>
    </source>
</evidence>
<proteinExistence type="predicted"/>
<dbReference type="EMBL" id="JBBXMP010000085">
    <property type="protein sequence ID" value="KAL0063236.1"/>
    <property type="molecule type" value="Genomic_DNA"/>
</dbReference>
<evidence type="ECO:0000256" key="6">
    <source>
        <dbReference type="SAM" id="MobiDB-lite"/>
    </source>
</evidence>
<keyword evidence="3" id="KW-0812">Transmembrane</keyword>
<comment type="caution">
    <text evidence="7">The sequence shown here is derived from an EMBL/GenBank/DDBJ whole genome shotgun (WGS) entry which is preliminary data.</text>
</comment>
<dbReference type="PANTHER" id="PTHR43791">
    <property type="entry name" value="PERMEASE-RELATED"/>
    <property type="match status" value="1"/>
</dbReference>
<keyword evidence="4" id="KW-1133">Transmembrane helix</keyword>
<dbReference type="PANTHER" id="PTHR43791:SF36">
    <property type="entry name" value="TRANSPORTER, PUTATIVE (AFU_ORTHOLOGUE AFUA_6G08340)-RELATED"/>
    <property type="match status" value="1"/>
</dbReference>
<gene>
    <name evidence="7" type="ORF">AAF712_009838</name>
</gene>